<dbReference type="PROSITE" id="PS01036">
    <property type="entry name" value="HSP70_3"/>
    <property type="match status" value="1"/>
</dbReference>
<reference evidence="3 4" key="1">
    <citation type="journal article" date="2021" name="Nat. Plants">
        <title>The Taxus genome provides insights into paclitaxel biosynthesis.</title>
        <authorList>
            <person name="Xiong X."/>
            <person name="Gou J."/>
            <person name="Liao Q."/>
            <person name="Li Y."/>
            <person name="Zhou Q."/>
            <person name="Bi G."/>
            <person name="Li C."/>
            <person name="Du R."/>
            <person name="Wang X."/>
            <person name="Sun T."/>
            <person name="Guo L."/>
            <person name="Liang H."/>
            <person name="Lu P."/>
            <person name="Wu Y."/>
            <person name="Zhang Z."/>
            <person name="Ro D.K."/>
            <person name="Shang Y."/>
            <person name="Huang S."/>
            <person name="Yan J."/>
        </authorList>
    </citation>
    <scope>NUCLEOTIDE SEQUENCE [LARGE SCALE GENOMIC DNA]</scope>
    <source>
        <strain evidence="3">Ta-2019</strain>
    </source>
</reference>
<dbReference type="PRINTS" id="PR00301">
    <property type="entry name" value="HEATSHOCK70"/>
</dbReference>
<keyword evidence="1" id="KW-0547">Nucleotide-binding</keyword>
<proteinExistence type="predicted"/>
<dbReference type="InterPro" id="IPR043129">
    <property type="entry name" value="ATPase_NBD"/>
</dbReference>
<dbReference type="Gene3D" id="3.30.420.40">
    <property type="match status" value="2"/>
</dbReference>
<dbReference type="SUPFAM" id="SSF100920">
    <property type="entry name" value="Heat shock protein 70kD (HSP70), peptide-binding domain"/>
    <property type="match status" value="1"/>
</dbReference>
<dbReference type="AlphaFoldDB" id="A0AA38CMB3"/>
<name>A0AA38CMB3_TAXCH</name>
<organism evidence="3 4">
    <name type="scientific">Taxus chinensis</name>
    <name type="common">Chinese yew</name>
    <name type="synonym">Taxus wallichiana var. chinensis</name>
    <dbReference type="NCBI Taxonomy" id="29808"/>
    <lineage>
        <taxon>Eukaryota</taxon>
        <taxon>Viridiplantae</taxon>
        <taxon>Streptophyta</taxon>
        <taxon>Embryophyta</taxon>
        <taxon>Tracheophyta</taxon>
        <taxon>Spermatophyta</taxon>
        <taxon>Pinopsida</taxon>
        <taxon>Pinidae</taxon>
        <taxon>Conifers II</taxon>
        <taxon>Cupressales</taxon>
        <taxon>Taxaceae</taxon>
        <taxon>Taxus</taxon>
    </lineage>
</organism>
<dbReference type="InterPro" id="IPR018181">
    <property type="entry name" value="Heat_shock_70_CS"/>
</dbReference>
<evidence type="ECO:0000313" key="3">
    <source>
        <dbReference type="EMBL" id="KAH9299144.1"/>
    </source>
</evidence>
<feature type="non-terminal residue" evidence="3">
    <location>
        <position position="259"/>
    </location>
</feature>
<dbReference type="GO" id="GO:0140662">
    <property type="term" value="F:ATP-dependent protein folding chaperone"/>
    <property type="evidence" value="ECO:0007669"/>
    <property type="project" value="InterPro"/>
</dbReference>
<dbReference type="InterPro" id="IPR013126">
    <property type="entry name" value="Hsp_70_fam"/>
</dbReference>
<evidence type="ECO:0000256" key="2">
    <source>
        <dbReference type="ARBA" id="ARBA00022840"/>
    </source>
</evidence>
<gene>
    <name evidence="3" type="ORF">KI387_030826</name>
</gene>
<dbReference type="SUPFAM" id="SSF53067">
    <property type="entry name" value="Actin-like ATPase domain"/>
    <property type="match status" value="1"/>
</dbReference>
<dbReference type="EMBL" id="JAHRHJ020000010">
    <property type="protein sequence ID" value="KAH9299144.1"/>
    <property type="molecule type" value="Genomic_DNA"/>
</dbReference>
<sequence>MSPRRQYKQATSHRYVVLVGGSSRIPKVQKLLTHFFEGKELSKSINLDEVVAYGTTLVAVEIRKYQYQASRFQFQPSFYMQPMGFTMGKPHLSLPQSMNTTMLKYYASFYLGKKHSTPLEQFVEPQSLDITNICDLKEVNCLSLGIAFDANTEMEVVVPRNTPLPTQMEIYVSTSYDNQKKVHFRIYEGMRPLTADNNFTGEFVLRRIPPSKRGVPQIIVCFRVDAYGSLTAFSRHVGSGITRSGSLIVDEGGRYDSEE</sequence>
<dbReference type="Pfam" id="PF00012">
    <property type="entry name" value="HSP70"/>
    <property type="match status" value="2"/>
</dbReference>
<keyword evidence="4" id="KW-1185">Reference proteome</keyword>
<dbReference type="SMR" id="A0AA38CMB3"/>
<dbReference type="Proteomes" id="UP000824469">
    <property type="component" value="Unassembled WGS sequence"/>
</dbReference>
<dbReference type="PANTHER" id="PTHR19375">
    <property type="entry name" value="HEAT SHOCK PROTEIN 70KDA"/>
    <property type="match status" value="1"/>
</dbReference>
<dbReference type="GO" id="GO:0005524">
    <property type="term" value="F:ATP binding"/>
    <property type="evidence" value="ECO:0007669"/>
    <property type="project" value="UniProtKB-KW"/>
</dbReference>
<dbReference type="Gene3D" id="2.60.34.10">
    <property type="entry name" value="Substrate Binding Domain Of DNAk, Chain A, domain 1"/>
    <property type="match status" value="1"/>
</dbReference>
<comment type="caution">
    <text evidence="3">The sequence shown here is derived from an EMBL/GenBank/DDBJ whole genome shotgun (WGS) entry which is preliminary data.</text>
</comment>
<keyword evidence="2" id="KW-0067">ATP-binding</keyword>
<accession>A0AA38CMB3</accession>
<protein>
    <submittedName>
        <fullName evidence="3">Uncharacterized protein</fullName>
    </submittedName>
</protein>
<dbReference type="InterPro" id="IPR029047">
    <property type="entry name" value="HSP70_peptide-bd_sf"/>
</dbReference>
<evidence type="ECO:0000313" key="4">
    <source>
        <dbReference type="Proteomes" id="UP000824469"/>
    </source>
</evidence>
<evidence type="ECO:0000256" key="1">
    <source>
        <dbReference type="ARBA" id="ARBA00022741"/>
    </source>
</evidence>